<dbReference type="Gene3D" id="3.50.50.60">
    <property type="entry name" value="FAD/NAD(P)-binding domain"/>
    <property type="match status" value="2"/>
</dbReference>
<dbReference type="GO" id="GO:0004497">
    <property type="term" value="F:monooxygenase activity"/>
    <property type="evidence" value="ECO:0007669"/>
    <property type="project" value="TreeGrafter"/>
</dbReference>
<dbReference type="SUPFAM" id="SSF51905">
    <property type="entry name" value="FAD/NAD(P)-binding domain"/>
    <property type="match status" value="2"/>
</dbReference>
<feature type="domain" description="FAD/NAD(P)-binding" evidence="2">
    <location>
        <begin position="160"/>
        <end position="363"/>
    </location>
</feature>
<sequence length="587" mass="65230">MAVISNLADAMALGDADAVESCFFAEQAFWKDQLAFTWHLRTFITPKHITRALLETQQLRYLTTQFELVGDADLVQIGPTLSFLNCSFSFETGFPAAKCRGKMWLLRCKPSEHQPGTDGSNWKIWIISTRLDYLHGLYEHQDLLYAPCQSLSHLEAFETDVFIVGGGNAAAALAARLKALGVSSVMADRNAHVGDNWALRYDSLKFHVPTPYCELPHEEYHLKLQDKILSRDDLAAHLKRYVKLLDLHVINSVEITKTVLGGDGRWRVEFKTPYGPRTAITKHLVQATGIGSQVPYTPSIPERQAYNGIAIHSSQYKNPSVLKDQGVKSVCVVGSASTAFDVIEDCCNAGLQVTMVVRSPQYVVPLEYICHEQGLGSYKFGVDKADELFMMMPTIVDSQLGQKLFQQLASQEPDRYLALRKAGFPVIDSRDPDAALMHNLIERGGGHYVDTGVTKLLAEGKVAFRVGVEPQAYTSSGLRLSDDSALNADAVVWCTGFADKDARETFADIMKISLPIDATWGVDEEGEIRGMWKRHSQVDNYWFMGGFTQQHRWHSHTLAQQIKASLAGVLPPPYLGPVSSLTDTEEQ</sequence>
<evidence type="ECO:0000313" key="4">
    <source>
        <dbReference type="Proteomes" id="UP000729357"/>
    </source>
</evidence>
<feature type="non-terminal residue" evidence="3">
    <location>
        <position position="1"/>
    </location>
</feature>
<dbReference type="GO" id="GO:0050660">
    <property type="term" value="F:flavin adenine dinucleotide binding"/>
    <property type="evidence" value="ECO:0007669"/>
    <property type="project" value="TreeGrafter"/>
</dbReference>
<comment type="caution">
    <text evidence="3">The sequence shown here is derived from an EMBL/GenBank/DDBJ whole genome shotgun (WGS) entry which is preliminary data.</text>
</comment>
<protein>
    <recommendedName>
        <fullName evidence="2">FAD/NAD(P)-binding domain-containing protein</fullName>
    </recommendedName>
</protein>
<dbReference type="InterPro" id="IPR036188">
    <property type="entry name" value="FAD/NAD-bd_sf"/>
</dbReference>
<dbReference type="InterPro" id="IPR023753">
    <property type="entry name" value="FAD/NAD-binding_dom"/>
</dbReference>
<accession>A0A9P8G5Q8</accession>
<dbReference type="InterPro" id="IPR050982">
    <property type="entry name" value="Auxin_biosynth/cation_transpt"/>
</dbReference>
<evidence type="ECO:0000313" key="3">
    <source>
        <dbReference type="EMBL" id="KAG9989870.1"/>
    </source>
</evidence>
<proteinExistence type="predicted"/>
<keyword evidence="4" id="KW-1185">Reference proteome</keyword>
<gene>
    <name evidence="3" type="ORF">KCU98_g1568</name>
</gene>
<evidence type="ECO:0000256" key="1">
    <source>
        <dbReference type="ARBA" id="ARBA00023002"/>
    </source>
</evidence>
<evidence type="ECO:0000259" key="2">
    <source>
        <dbReference type="Pfam" id="PF07992"/>
    </source>
</evidence>
<dbReference type="PANTHER" id="PTHR43539">
    <property type="entry name" value="FLAVIN-BINDING MONOOXYGENASE-LIKE PROTEIN (AFU_ORTHOLOGUE AFUA_4G09220)"/>
    <property type="match status" value="1"/>
</dbReference>
<reference evidence="3" key="2">
    <citation type="submission" date="2021-08" db="EMBL/GenBank/DDBJ databases">
        <authorList>
            <person name="Gostincar C."/>
            <person name="Sun X."/>
            <person name="Song Z."/>
            <person name="Gunde-Cimerman N."/>
        </authorList>
    </citation>
    <scope>NUCLEOTIDE SEQUENCE</scope>
    <source>
        <strain evidence="3">EXF-9298</strain>
    </source>
</reference>
<dbReference type="EMBL" id="JAHFXS010000059">
    <property type="protein sequence ID" value="KAG9989870.1"/>
    <property type="molecule type" value="Genomic_DNA"/>
</dbReference>
<dbReference type="PANTHER" id="PTHR43539:SF68">
    <property type="entry name" value="FLAVIN-BINDING MONOOXYGENASE-LIKE PROTEIN (AFU_ORTHOLOGUE AFUA_4G09220)"/>
    <property type="match status" value="1"/>
</dbReference>
<name>A0A9P8G5Q8_AURME</name>
<keyword evidence="1" id="KW-0560">Oxidoreductase</keyword>
<dbReference type="Pfam" id="PF07992">
    <property type="entry name" value="Pyr_redox_2"/>
    <property type="match status" value="1"/>
</dbReference>
<reference evidence="3" key="1">
    <citation type="journal article" date="2021" name="J Fungi (Basel)">
        <title>Virulence traits and population genomics of the black yeast Aureobasidium melanogenum.</title>
        <authorList>
            <person name="Cernosa A."/>
            <person name="Sun X."/>
            <person name="Gostincar C."/>
            <person name="Fang C."/>
            <person name="Gunde-Cimerman N."/>
            <person name="Song Z."/>
        </authorList>
    </citation>
    <scope>NUCLEOTIDE SEQUENCE</scope>
    <source>
        <strain evidence="3">EXF-9298</strain>
    </source>
</reference>
<organism evidence="3 4">
    <name type="scientific">Aureobasidium melanogenum</name>
    <name type="common">Aureobasidium pullulans var. melanogenum</name>
    <dbReference type="NCBI Taxonomy" id="46634"/>
    <lineage>
        <taxon>Eukaryota</taxon>
        <taxon>Fungi</taxon>
        <taxon>Dikarya</taxon>
        <taxon>Ascomycota</taxon>
        <taxon>Pezizomycotina</taxon>
        <taxon>Dothideomycetes</taxon>
        <taxon>Dothideomycetidae</taxon>
        <taxon>Dothideales</taxon>
        <taxon>Saccotheciaceae</taxon>
        <taxon>Aureobasidium</taxon>
    </lineage>
</organism>
<dbReference type="AlphaFoldDB" id="A0A9P8G5Q8"/>
<dbReference type="Proteomes" id="UP000729357">
    <property type="component" value="Unassembled WGS sequence"/>
</dbReference>